<evidence type="ECO:0000313" key="2">
    <source>
        <dbReference type="EMBL" id="KAK3263150.1"/>
    </source>
</evidence>
<accession>A0AAE0KWL8</accession>
<name>A0AAE0KWL8_9CHLO</name>
<keyword evidence="3" id="KW-1185">Reference proteome</keyword>
<dbReference type="Proteomes" id="UP001190700">
    <property type="component" value="Unassembled WGS sequence"/>
</dbReference>
<evidence type="ECO:0000313" key="3">
    <source>
        <dbReference type="Proteomes" id="UP001190700"/>
    </source>
</evidence>
<feature type="compositionally biased region" description="Gly residues" evidence="1">
    <location>
        <begin position="123"/>
        <end position="132"/>
    </location>
</feature>
<sequence length="569" mass="64010">MHDYLVYVTETVDGLSETPYSADKIVERLKKAENSIHGVFSLARNRFTVLQLRASIDGEGASKSDSDSLHAKLKFVEDCVYQGAEDLVTDMLLKEYIDEFERENRAFLYADMKSAALAETGNARGGGRGAGKGWHEEKQSPAGGKGKGKGANSEVLQWISRGAKMRWLQGPPPRFDHGAAEDRRELLKLKNKGVATPRYESFMRKLEGKVVRLYCDNQAVVAMLSHFTSRNPELLRKMRKLRLLLDLHDIELQARYICSEANEWADRVSRCEDIDDWRLNRQLDDAWYLGAVQLYDDDGFANIVYDDGNKEVVDLAEDTFGVIYEVETPIGEKTFFGEKSVFPAGSVGTSDSPVGAGKNKIKKPGFLEQAFCLRWRTELGDSEHSELAVQMQEAALQQTTKGNYEPKMRSSSGPWAYVYTVFAYVTFGRPDTGVAMQREHVSSTEEELSVVLLKVKGRRHQQVKRRLQIPWRGVRGLRWQVHRDLAWRSSTSSRTPPSNVHGSYWKLPREREPFEGASLANEWIKLALDSLGCLPPEGGHFMTHSTRKGVATGARAVGTVLERVCFFGG</sequence>
<dbReference type="PANTHER" id="PTHR33050">
    <property type="entry name" value="REVERSE TRANSCRIPTASE DOMAIN-CONTAINING PROTEIN"/>
    <property type="match status" value="1"/>
</dbReference>
<dbReference type="EMBL" id="LGRX02015675">
    <property type="protein sequence ID" value="KAK3263150.1"/>
    <property type="molecule type" value="Genomic_DNA"/>
</dbReference>
<dbReference type="PANTHER" id="PTHR33050:SF7">
    <property type="entry name" value="RIBONUCLEASE H"/>
    <property type="match status" value="1"/>
</dbReference>
<reference evidence="2 3" key="1">
    <citation type="journal article" date="2015" name="Genome Biol. Evol.">
        <title>Comparative Genomics of a Bacterivorous Green Alga Reveals Evolutionary Causalities and Consequences of Phago-Mixotrophic Mode of Nutrition.</title>
        <authorList>
            <person name="Burns J.A."/>
            <person name="Paasch A."/>
            <person name="Narechania A."/>
            <person name="Kim E."/>
        </authorList>
    </citation>
    <scope>NUCLEOTIDE SEQUENCE [LARGE SCALE GENOMIC DNA]</scope>
    <source>
        <strain evidence="2 3">PLY_AMNH</strain>
    </source>
</reference>
<gene>
    <name evidence="2" type="ORF">CYMTET_28030</name>
</gene>
<comment type="caution">
    <text evidence="2">The sequence shown here is derived from an EMBL/GenBank/DDBJ whole genome shotgun (WGS) entry which is preliminary data.</text>
</comment>
<dbReference type="AlphaFoldDB" id="A0AAE0KWL8"/>
<feature type="region of interest" description="Disordered" evidence="1">
    <location>
        <begin position="120"/>
        <end position="151"/>
    </location>
</feature>
<protein>
    <recommendedName>
        <fullName evidence="4">Reverse transcriptase RNase H-like domain-containing protein</fullName>
    </recommendedName>
</protein>
<evidence type="ECO:0008006" key="4">
    <source>
        <dbReference type="Google" id="ProtNLM"/>
    </source>
</evidence>
<proteinExistence type="predicted"/>
<dbReference type="InterPro" id="IPR052055">
    <property type="entry name" value="Hepadnavirus_pol/RT"/>
</dbReference>
<organism evidence="2 3">
    <name type="scientific">Cymbomonas tetramitiformis</name>
    <dbReference type="NCBI Taxonomy" id="36881"/>
    <lineage>
        <taxon>Eukaryota</taxon>
        <taxon>Viridiplantae</taxon>
        <taxon>Chlorophyta</taxon>
        <taxon>Pyramimonadophyceae</taxon>
        <taxon>Pyramimonadales</taxon>
        <taxon>Pyramimonadaceae</taxon>
        <taxon>Cymbomonas</taxon>
    </lineage>
</organism>
<evidence type="ECO:0000256" key="1">
    <source>
        <dbReference type="SAM" id="MobiDB-lite"/>
    </source>
</evidence>